<name>A0AAD8TQE3_LOLMU</name>
<protein>
    <submittedName>
        <fullName evidence="1">Uncharacterized protein</fullName>
    </submittedName>
</protein>
<dbReference type="PANTHER" id="PTHR24559">
    <property type="entry name" value="TRANSPOSON TY3-I GAG-POL POLYPROTEIN"/>
    <property type="match status" value="1"/>
</dbReference>
<evidence type="ECO:0000313" key="2">
    <source>
        <dbReference type="Proteomes" id="UP001231189"/>
    </source>
</evidence>
<dbReference type="PANTHER" id="PTHR24559:SF431">
    <property type="entry name" value="RNA-DIRECTED DNA POLYMERASE HOMOLOG"/>
    <property type="match status" value="1"/>
</dbReference>
<dbReference type="SUPFAM" id="SSF56672">
    <property type="entry name" value="DNA/RNA polymerases"/>
    <property type="match status" value="1"/>
</dbReference>
<dbReference type="EMBL" id="JAUUTY010000002">
    <property type="protein sequence ID" value="KAK1685826.1"/>
    <property type="molecule type" value="Genomic_DNA"/>
</dbReference>
<dbReference type="InterPro" id="IPR043502">
    <property type="entry name" value="DNA/RNA_pol_sf"/>
</dbReference>
<dbReference type="InterPro" id="IPR053134">
    <property type="entry name" value="RNA-dir_DNA_polymerase"/>
</dbReference>
<dbReference type="AlphaFoldDB" id="A0AAD8TQE3"/>
<dbReference type="Proteomes" id="UP001231189">
    <property type="component" value="Unassembled WGS sequence"/>
</dbReference>
<keyword evidence="2" id="KW-1185">Reference proteome</keyword>
<accession>A0AAD8TQE3</accession>
<sequence>MKAEILEEVKKEIEKMLNAGFIGHAYAEWISNVVPVEKKDGRWRVAIDFRNLNNATPKDEYPMPVADIDQCRLVISPMSDSIEDVTELLWSLEKIKENKAKVVYNKKGHCCPRCRRRSYCAASGEVLVAADSRRQGLHLPHRRHCSSSDPARKRLAGGYLGGGVLLRLFFLLFGGEVPSHEKRSSSLCRL</sequence>
<reference evidence="1" key="1">
    <citation type="submission" date="2023-07" db="EMBL/GenBank/DDBJ databases">
        <title>A chromosome-level genome assembly of Lolium multiflorum.</title>
        <authorList>
            <person name="Chen Y."/>
            <person name="Copetti D."/>
            <person name="Kolliker R."/>
            <person name="Studer B."/>
        </authorList>
    </citation>
    <scope>NUCLEOTIDE SEQUENCE</scope>
    <source>
        <strain evidence="1">02402/16</strain>
        <tissue evidence="1">Leaf</tissue>
    </source>
</reference>
<gene>
    <name evidence="1" type="ORF">QYE76_046674</name>
</gene>
<evidence type="ECO:0000313" key="1">
    <source>
        <dbReference type="EMBL" id="KAK1685826.1"/>
    </source>
</evidence>
<proteinExistence type="predicted"/>
<comment type="caution">
    <text evidence="1">The sequence shown here is derived from an EMBL/GenBank/DDBJ whole genome shotgun (WGS) entry which is preliminary data.</text>
</comment>
<dbReference type="Gene3D" id="3.10.10.10">
    <property type="entry name" value="HIV Type 1 Reverse Transcriptase, subunit A, domain 1"/>
    <property type="match status" value="1"/>
</dbReference>
<organism evidence="1 2">
    <name type="scientific">Lolium multiflorum</name>
    <name type="common">Italian ryegrass</name>
    <name type="synonym">Lolium perenne subsp. multiflorum</name>
    <dbReference type="NCBI Taxonomy" id="4521"/>
    <lineage>
        <taxon>Eukaryota</taxon>
        <taxon>Viridiplantae</taxon>
        <taxon>Streptophyta</taxon>
        <taxon>Embryophyta</taxon>
        <taxon>Tracheophyta</taxon>
        <taxon>Spermatophyta</taxon>
        <taxon>Magnoliopsida</taxon>
        <taxon>Liliopsida</taxon>
        <taxon>Poales</taxon>
        <taxon>Poaceae</taxon>
        <taxon>BOP clade</taxon>
        <taxon>Pooideae</taxon>
        <taxon>Poodae</taxon>
        <taxon>Poeae</taxon>
        <taxon>Poeae Chloroplast Group 2 (Poeae type)</taxon>
        <taxon>Loliodinae</taxon>
        <taxon>Loliinae</taxon>
        <taxon>Lolium</taxon>
    </lineage>
</organism>